<evidence type="ECO:0000313" key="2">
    <source>
        <dbReference type="Proteomes" id="UP000282311"/>
    </source>
</evidence>
<dbReference type="AlphaFoldDB" id="A0A3B0BRC0"/>
<proteinExistence type="predicted"/>
<dbReference type="InterPro" id="IPR021695">
    <property type="entry name" value="Phage_KPP10_Orf10"/>
</dbReference>
<dbReference type="Pfam" id="PF11681">
    <property type="entry name" value="Phage_Tube_PhiTE"/>
    <property type="match status" value="1"/>
</dbReference>
<protein>
    <submittedName>
        <fullName evidence="1">DUF3277 family protein</fullName>
    </submittedName>
</protein>
<comment type="caution">
    <text evidence="1">The sequence shown here is derived from an EMBL/GenBank/DDBJ whole genome shotgun (WGS) entry which is preliminary data.</text>
</comment>
<accession>A0A3B0BRC0</accession>
<dbReference type="OrthoDB" id="2615313at2"/>
<dbReference type="EMBL" id="RBAH01000023">
    <property type="protein sequence ID" value="RKN75001.1"/>
    <property type="molecule type" value="Genomic_DNA"/>
</dbReference>
<evidence type="ECO:0000313" key="1">
    <source>
        <dbReference type="EMBL" id="RKN75001.1"/>
    </source>
</evidence>
<reference evidence="1 2" key="1">
    <citation type="journal article" date="2007" name="Int. J. Syst. Evol. Microbiol.">
        <title>Paenibacillus ginsengarvi sp. nov., isolated from soil from ginseng cultivation.</title>
        <authorList>
            <person name="Yoon M.H."/>
            <person name="Ten L.N."/>
            <person name="Im W.T."/>
        </authorList>
    </citation>
    <scope>NUCLEOTIDE SEQUENCE [LARGE SCALE GENOMIC DNA]</scope>
    <source>
        <strain evidence="1 2">KCTC 13059</strain>
    </source>
</reference>
<gene>
    <name evidence="1" type="ORF">D7M11_26045</name>
</gene>
<keyword evidence="2" id="KW-1185">Reference proteome</keyword>
<organism evidence="1 2">
    <name type="scientific">Paenibacillus ginsengarvi</name>
    <dbReference type="NCBI Taxonomy" id="400777"/>
    <lineage>
        <taxon>Bacteria</taxon>
        <taxon>Bacillati</taxon>
        <taxon>Bacillota</taxon>
        <taxon>Bacilli</taxon>
        <taxon>Bacillales</taxon>
        <taxon>Paenibacillaceae</taxon>
        <taxon>Paenibacillus</taxon>
    </lineage>
</organism>
<sequence>MSLSYTTYSFEDVTMTISNPAVGQFVASGTGIGSISIAMTTDRTAHDVSADGSVMVSKIPGRNGNTSIAAQQTSDLNQWLIRLYNYLETAPTSQWASTSILIRAPRMQDHIALTGVSFQKLPDRQYQAQGQQVTWTLMAADIQQNVV</sequence>
<name>A0A3B0BRC0_9BACL</name>
<dbReference type="Proteomes" id="UP000282311">
    <property type="component" value="Unassembled WGS sequence"/>
</dbReference>